<organism evidence="3 4">
    <name type="scientific">Clostridium neuense</name>
    <dbReference type="NCBI Taxonomy" id="1728934"/>
    <lineage>
        <taxon>Bacteria</taxon>
        <taxon>Bacillati</taxon>
        <taxon>Bacillota</taxon>
        <taxon>Clostridia</taxon>
        <taxon>Eubacteriales</taxon>
        <taxon>Clostridiaceae</taxon>
        <taxon>Clostridium</taxon>
    </lineage>
</organism>
<protein>
    <recommendedName>
        <fullName evidence="2">UPF0297 protein ACJDT4_05915</fullName>
    </recommendedName>
</protein>
<dbReference type="InterPro" id="IPR009309">
    <property type="entry name" value="IreB"/>
</dbReference>
<accession>A0ABW8TDZ9</accession>
<dbReference type="HAMAP" id="MF_01507">
    <property type="entry name" value="UPF0297"/>
    <property type="match status" value="1"/>
</dbReference>
<dbReference type="EMBL" id="JBJIAA010000004">
    <property type="protein sequence ID" value="MFL0249953.1"/>
    <property type="molecule type" value="Genomic_DNA"/>
</dbReference>
<evidence type="ECO:0000313" key="3">
    <source>
        <dbReference type="EMBL" id="MFL0249953.1"/>
    </source>
</evidence>
<dbReference type="Proteomes" id="UP001623592">
    <property type="component" value="Unassembled WGS sequence"/>
</dbReference>
<proteinExistence type="inferred from homology"/>
<evidence type="ECO:0000256" key="2">
    <source>
        <dbReference type="HAMAP-Rule" id="MF_01507"/>
    </source>
</evidence>
<dbReference type="NCBIfam" id="NF003997">
    <property type="entry name" value="PRK05473.1"/>
    <property type="match status" value="1"/>
</dbReference>
<comment type="caution">
    <text evidence="3">The sequence shown here is derived from an EMBL/GenBank/DDBJ whole genome shotgun (WGS) entry which is preliminary data.</text>
</comment>
<evidence type="ECO:0000313" key="4">
    <source>
        <dbReference type="Proteomes" id="UP001623592"/>
    </source>
</evidence>
<reference evidence="3 4" key="1">
    <citation type="submission" date="2024-11" db="EMBL/GenBank/DDBJ databases">
        <authorList>
            <person name="Heng Y.C."/>
            <person name="Lim A.C.H."/>
            <person name="Lee J.K.Y."/>
            <person name="Kittelmann S."/>
        </authorList>
    </citation>
    <scope>NUCLEOTIDE SEQUENCE [LARGE SCALE GENOMIC DNA]</scope>
    <source>
        <strain evidence="3 4">WILCCON 0114</strain>
    </source>
</reference>
<dbReference type="Pfam" id="PF06135">
    <property type="entry name" value="IreB"/>
    <property type="match status" value="1"/>
</dbReference>
<dbReference type="PANTHER" id="PTHR40067">
    <property type="entry name" value="UPF0297 PROTEIN YRZL"/>
    <property type="match status" value="1"/>
</dbReference>
<evidence type="ECO:0000256" key="1">
    <source>
        <dbReference type="ARBA" id="ARBA00010888"/>
    </source>
</evidence>
<keyword evidence="4" id="KW-1185">Reference proteome</keyword>
<dbReference type="PANTHER" id="PTHR40067:SF1">
    <property type="entry name" value="UPF0297 PROTEIN YRZL"/>
    <property type="match status" value="1"/>
</dbReference>
<comment type="similarity">
    <text evidence="1 2">Belongs to the UPF0297 family.</text>
</comment>
<sequence>MGNINNDDTIEFDVLKNKKDLTKAILSEVYKALKEKGYNPVDQLVGYLISGDPTYITNYNGARALVRKLERDEILEEVLKSYLDVK</sequence>
<dbReference type="PIRSF" id="PIRSF037258">
    <property type="entry name" value="DUF965_bac"/>
    <property type="match status" value="1"/>
</dbReference>
<dbReference type="RefSeq" id="WP_406786619.1">
    <property type="nucleotide sequence ID" value="NZ_JBJIAA010000004.1"/>
</dbReference>
<name>A0ABW8TDZ9_9CLOT</name>
<gene>
    <name evidence="3" type="ORF">ACJDT4_05915</name>
</gene>